<comment type="pathway">
    <text evidence="3 14 15">Cofactor biosynthesis; coenzyme A biosynthesis; CoA from (R)-pantothenate: step 1/5.</text>
</comment>
<keyword evidence="12 14" id="KW-0173">Coenzyme A biosynthesis</keyword>
<dbReference type="Gene3D" id="3.40.50.300">
    <property type="entry name" value="P-loop containing nucleotide triphosphate hydrolases"/>
    <property type="match status" value="1"/>
</dbReference>
<dbReference type="InterPro" id="IPR004566">
    <property type="entry name" value="PanK"/>
</dbReference>
<evidence type="ECO:0000256" key="3">
    <source>
        <dbReference type="ARBA" id="ARBA00005225"/>
    </source>
</evidence>
<name>A0A3S4Z4K0_9ACTO</name>
<dbReference type="CDD" id="cd02025">
    <property type="entry name" value="PanK"/>
    <property type="match status" value="1"/>
</dbReference>
<evidence type="ECO:0000313" key="18">
    <source>
        <dbReference type="Proteomes" id="UP000269542"/>
    </source>
</evidence>
<dbReference type="EMBL" id="LR134476">
    <property type="protein sequence ID" value="VEI12808.1"/>
    <property type="molecule type" value="Genomic_DNA"/>
</dbReference>
<evidence type="ECO:0000256" key="6">
    <source>
        <dbReference type="ARBA" id="ARBA00015080"/>
    </source>
</evidence>
<dbReference type="NCBIfam" id="TIGR00554">
    <property type="entry name" value="panK_bact"/>
    <property type="match status" value="1"/>
</dbReference>
<sequence length="311" mass="35144">MADGSSAFVTFSHDEWAELAQNAPLPLTQADLDRLSSLGDPIDLQEADAVYRPLSALMQTYAKHTSGLYRETSAFFRRDVERTPWIVGIAGSVAVGKSTAARLLRQLLSRWPHTPNVDLVPTDGFLYPNAVLHERGIMGRKGFPESYDRRALIDFLHRVKSGEEEVTVPVYDHVSYDIVPGEKIVIRKPDILIVEGLNVLQPAHPKSRSQLTVSDYFDFSIYLDAAESHLVDWYVSRFRSLRSTAFSDERSYFRSYANLSDEEATATARQIWSSINLPNLRENIAPTRSRAKVILTKGADHLIERIQLRKI</sequence>
<evidence type="ECO:0000256" key="10">
    <source>
        <dbReference type="ARBA" id="ARBA00022777"/>
    </source>
</evidence>
<evidence type="ECO:0000256" key="13">
    <source>
        <dbReference type="ARBA" id="ARBA00032866"/>
    </source>
</evidence>
<reference evidence="17 18" key="1">
    <citation type="submission" date="2018-12" db="EMBL/GenBank/DDBJ databases">
        <authorList>
            <consortium name="Pathogen Informatics"/>
        </authorList>
    </citation>
    <scope>NUCLEOTIDE SEQUENCE [LARGE SCALE GENOMIC DNA]</scope>
    <source>
        <strain evidence="17 18">NCTC13354</strain>
    </source>
</reference>
<evidence type="ECO:0000256" key="1">
    <source>
        <dbReference type="ARBA" id="ARBA00001206"/>
    </source>
</evidence>
<evidence type="ECO:0000256" key="7">
    <source>
        <dbReference type="ARBA" id="ARBA00022490"/>
    </source>
</evidence>
<dbReference type="SUPFAM" id="SSF52540">
    <property type="entry name" value="P-loop containing nucleoside triphosphate hydrolases"/>
    <property type="match status" value="1"/>
</dbReference>
<organism evidence="17 18">
    <name type="scientific">Trueperella bialowiezensis</name>
    <dbReference type="NCBI Taxonomy" id="312285"/>
    <lineage>
        <taxon>Bacteria</taxon>
        <taxon>Bacillati</taxon>
        <taxon>Actinomycetota</taxon>
        <taxon>Actinomycetes</taxon>
        <taxon>Actinomycetales</taxon>
        <taxon>Actinomycetaceae</taxon>
        <taxon>Trueperella</taxon>
    </lineage>
</organism>
<keyword evidence="9 14" id="KW-0547">Nucleotide-binding</keyword>
<dbReference type="InterPro" id="IPR006083">
    <property type="entry name" value="PRK/URK"/>
</dbReference>
<dbReference type="AlphaFoldDB" id="A0A3S4Z4K0"/>
<evidence type="ECO:0000256" key="11">
    <source>
        <dbReference type="ARBA" id="ARBA00022840"/>
    </source>
</evidence>
<dbReference type="KEGG" id="tbw:NCTC13354_00502"/>
<comment type="similarity">
    <text evidence="4 14 15">Belongs to the prokaryotic pantothenate kinase family.</text>
</comment>
<feature type="binding site" evidence="14">
    <location>
        <begin position="91"/>
        <end position="98"/>
    </location>
    <ligand>
        <name>ATP</name>
        <dbReference type="ChEBI" id="CHEBI:30616"/>
    </ligand>
</feature>
<keyword evidence="10 14" id="KW-0418">Kinase</keyword>
<keyword evidence="7 14" id="KW-0963">Cytoplasm</keyword>
<evidence type="ECO:0000256" key="4">
    <source>
        <dbReference type="ARBA" id="ARBA00006087"/>
    </source>
</evidence>
<dbReference type="GO" id="GO:0015937">
    <property type="term" value="P:coenzyme A biosynthetic process"/>
    <property type="evidence" value="ECO:0007669"/>
    <property type="project" value="UniProtKB-UniRule"/>
</dbReference>
<dbReference type="PANTHER" id="PTHR10285">
    <property type="entry name" value="URIDINE KINASE"/>
    <property type="match status" value="1"/>
</dbReference>
<evidence type="ECO:0000256" key="12">
    <source>
        <dbReference type="ARBA" id="ARBA00022993"/>
    </source>
</evidence>
<evidence type="ECO:0000256" key="2">
    <source>
        <dbReference type="ARBA" id="ARBA00004496"/>
    </source>
</evidence>
<evidence type="ECO:0000256" key="5">
    <source>
        <dbReference type="ARBA" id="ARBA00012102"/>
    </source>
</evidence>
<dbReference type="UniPathway" id="UPA00241">
    <property type="reaction ID" value="UER00352"/>
</dbReference>
<keyword evidence="18" id="KW-1185">Reference proteome</keyword>
<comment type="subcellular location">
    <subcellularLocation>
        <location evidence="2 14 15">Cytoplasm</location>
    </subcellularLocation>
</comment>
<evidence type="ECO:0000256" key="8">
    <source>
        <dbReference type="ARBA" id="ARBA00022679"/>
    </source>
</evidence>
<dbReference type="GO" id="GO:0005524">
    <property type="term" value="F:ATP binding"/>
    <property type="evidence" value="ECO:0007669"/>
    <property type="project" value="UniProtKB-UniRule"/>
</dbReference>
<dbReference type="Proteomes" id="UP000269542">
    <property type="component" value="Chromosome"/>
</dbReference>
<evidence type="ECO:0000256" key="9">
    <source>
        <dbReference type="ARBA" id="ARBA00022741"/>
    </source>
</evidence>
<evidence type="ECO:0000256" key="15">
    <source>
        <dbReference type="RuleBase" id="RU003530"/>
    </source>
</evidence>
<protein>
    <recommendedName>
        <fullName evidence="6 14">Pantothenate kinase</fullName>
        <ecNumber evidence="5 14">2.7.1.33</ecNumber>
    </recommendedName>
    <alternativeName>
        <fullName evidence="13 14">Pantothenic acid kinase</fullName>
    </alternativeName>
</protein>
<dbReference type="OrthoDB" id="1550976at2"/>
<evidence type="ECO:0000256" key="14">
    <source>
        <dbReference type="HAMAP-Rule" id="MF_00215"/>
    </source>
</evidence>
<comment type="catalytic activity">
    <reaction evidence="1 14 15">
        <text>(R)-pantothenate + ATP = (R)-4'-phosphopantothenate + ADP + H(+)</text>
        <dbReference type="Rhea" id="RHEA:16373"/>
        <dbReference type="ChEBI" id="CHEBI:10986"/>
        <dbReference type="ChEBI" id="CHEBI:15378"/>
        <dbReference type="ChEBI" id="CHEBI:29032"/>
        <dbReference type="ChEBI" id="CHEBI:30616"/>
        <dbReference type="ChEBI" id="CHEBI:456216"/>
        <dbReference type="EC" id="2.7.1.33"/>
    </reaction>
</comment>
<dbReference type="InterPro" id="IPR027417">
    <property type="entry name" value="P-loop_NTPase"/>
</dbReference>
<dbReference type="EC" id="2.7.1.33" evidence="5 14"/>
<feature type="domain" description="Phosphoribulokinase/uridine kinase" evidence="16">
    <location>
        <begin position="86"/>
        <end position="237"/>
    </location>
</feature>
<dbReference type="HAMAP" id="MF_00215">
    <property type="entry name" value="Pantothen_kinase_1"/>
    <property type="match status" value="1"/>
</dbReference>
<dbReference type="Pfam" id="PF00485">
    <property type="entry name" value="PRK"/>
    <property type="match status" value="1"/>
</dbReference>
<dbReference type="GO" id="GO:0005737">
    <property type="term" value="C:cytoplasm"/>
    <property type="evidence" value="ECO:0007669"/>
    <property type="project" value="UniProtKB-SubCell"/>
</dbReference>
<dbReference type="RefSeq" id="WP_126415983.1">
    <property type="nucleotide sequence ID" value="NZ_LR134476.1"/>
</dbReference>
<keyword evidence="11 14" id="KW-0067">ATP-binding</keyword>
<accession>A0A3S4Z4K0</accession>
<keyword evidence="8 14" id="KW-0808">Transferase</keyword>
<dbReference type="PIRSF" id="PIRSF000545">
    <property type="entry name" value="Pantothenate_kin"/>
    <property type="match status" value="1"/>
</dbReference>
<proteinExistence type="inferred from homology"/>
<evidence type="ECO:0000259" key="16">
    <source>
        <dbReference type="Pfam" id="PF00485"/>
    </source>
</evidence>
<evidence type="ECO:0000313" key="17">
    <source>
        <dbReference type="EMBL" id="VEI12808.1"/>
    </source>
</evidence>
<gene>
    <name evidence="14 17" type="primary">coaA</name>
    <name evidence="17" type="ORF">NCTC13354_00502</name>
</gene>
<dbReference type="GO" id="GO:0004594">
    <property type="term" value="F:pantothenate kinase activity"/>
    <property type="evidence" value="ECO:0007669"/>
    <property type="project" value="UniProtKB-UniRule"/>
</dbReference>